<evidence type="ECO:0000313" key="1">
    <source>
        <dbReference type="EMBL" id="GGU50213.1"/>
    </source>
</evidence>
<keyword evidence="2" id="KW-1185">Reference proteome</keyword>
<protein>
    <submittedName>
        <fullName evidence="1">Uncharacterized protein</fullName>
    </submittedName>
</protein>
<proteinExistence type="predicted"/>
<gene>
    <name evidence="1" type="ORF">GCM10010274_43630</name>
</gene>
<dbReference type="Proteomes" id="UP000636661">
    <property type="component" value="Unassembled WGS sequence"/>
</dbReference>
<reference evidence="1" key="1">
    <citation type="journal article" date="2014" name="Int. J. Syst. Evol. Microbiol.">
        <title>Complete genome sequence of Corynebacterium casei LMG S-19264T (=DSM 44701T), isolated from a smear-ripened cheese.</title>
        <authorList>
            <consortium name="US DOE Joint Genome Institute (JGI-PGF)"/>
            <person name="Walter F."/>
            <person name="Albersmeier A."/>
            <person name="Kalinowski J."/>
            <person name="Ruckert C."/>
        </authorList>
    </citation>
    <scope>NUCLEOTIDE SEQUENCE</scope>
    <source>
        <strain evidence="1">JCM 4391</strain>
    </source>
</reference>
<evidence type="ECO:0000313" key="2">
    <source>
        <dbReference type="Proteomes" id="UP000636661"/>
    </source>
</evidence>
<reference evidence="1" key="2">
    <citation type="submission" date="2020-09" db="EMBL/GenBank/DDBJ databases">
        <authorList>
            <person name="Sun Q."/>
            <person name="Ohkuma M."/>
        </authorList>
    </citation>
    <scope>NUCLEOTIDE SEQUENCE</scope>
    <source>
        <strain evidence="1">JCM 4391</strain>
    </source>
</reference>
<comment type="caution">
    <text evidence="1">The sequence shown here is derived from an EMBL/GenBank/DDBJ whole genome shotgun (WGS) entry which is preliminary data.</text>
</comment>
<sequence length="123" mass="13606">MQGVTRRWRGQSDVIVCQLACAATPTLRLPLAHLRHLRHCTRNRAAPGGELSAPGALTRFPFGSGRTRHVPGAGVTADVELLLQALGIFQRATPDQLWKLTCPENQHDKLTWRRPLVVRSSDP</sequence>
<dbReference type="AlphaFoldDB" id="A0A918I1X6"/>
<organism evidence="1 2">
    <name type="scientific">Streptomyces lavendofoliae</name>
    <dbReference type="NCBI Taxonomy" id="67314"/>
    <lineage>
        <taxon>Bacteria</taxon>
        <taxon>Bacillati</taxon>
        <taxon>Actinomycetota</taxon>
        <taxon>Actinomycetes</taxon>
        <taxon>Kitasatosporales</taxon>
        <taxon>Streptomycetaceae</taxon>
        <taxon>Streptomyces</taxon>
    </lineage>
</organism>
<accession>A0A918I1X6</accession>
<name>A0A918I1X6_9ACTN</name>
<dbReference type="EMBL" id="BMTP01000011">
    <property type="protein sequence ID" value="GGU50213.1"/>
    <property type="molecule type" value="Genomic_DNA"/>
</dbReference>